<dbReference type="GO" id="GO:0005524">
    <property type="term" value="F:ATP binding"/>
    <property type="evidence" value="ECO:0007669"/>
    <property type="project" value="InterPro"/>
</dbReference>
<dbReference type="GO" id="GO:0003677">
    <property type="term" value="F:DNA binding"/>
    <property type="evidence" value="ECO:0007669"/>
    <property type="project" value="InterPro"/>
</dbReference>
<dbReference type="GO" id="GO:0015668">
    <property type="term" value="F:type III site-specific deoxyribonuclease activity"/>
    <property type="evidence" value="ECO:0007669"/>
    <property type="project" value="InterPro"/>
</dbReference>
<dbReference type="Pfam" id="PF19778">
    <property type="entry name" value="RE_endonuc"/>
    <property type="match status" value="1"/>
</dbReference>
<dbReference type="InterPro" id="IPR045572">
    <property type="entry name" value="RE_endonuc_C"/>
</dbReference>
<dbReference type="EMBL" id="SUYC01000001">
    <property type="protein sequence ID" value="MBE6269470.1"/>
    <property type="molecule type" value="Genomic_DNA"/>
</dbReference>
<dbReference type="Pfam" id="PF04851">
    <property type="entry name" value="ResIII"/>
    <property type="match status" value="1"/>
</dbReference>
<keyword evidence="3" id="KW-0378">Hydrolase</keyword>
<keyword evidence="3" id="KW-0540">Nuclease</keyword>
<accession>A0A9D5NXM5</accession>
<organism evidence="3 4">
    <name type="scientific">Xylanibacter ruminicola</name>
    <name type="common">Prevotella ruminicola</name>
    <dbReference type="NCBI Taxonomy" id="839"/>
    <lineage>
        <taxon>Bacteria</taxon>
        <taxon>Pseudomonadati</taxon>
        <taxon>Bacteroidota</taxon>
        <taxon>Bacteroidia</taxon>
        <taxon>Bacteroidales</taxon>
        <taxon>Prevotellaceae</taxon>
        <taxon>Xylanibacter</taxon>
    </lineage>
</organism>
<dbReference type="InterPro" id="IPR006935">
    <property type="entry name" value="Helicase/UvrB_N"/>
</dbReference>
<sequence length="989" mass="114425">MELILQNNLPHQQLPVEAVGDALKDVNWQSPKDFYANPQLSWSNRSQLFTPIIDVKQRLVPNMPPKLQEPEENGPLNLDIKMETGTGKTYVYTKTIFELHQRYRLNKFIICVPTLPIKAGAEQFLSDLYVQRHFYDACGYHCDLEVGVLEAAKTKKGKRFFPGVVRDFVEGSCQQRNKIYVLLLNMALLTNAQILKRDDYDFGVLGFYRPFDALRATHPVVIIDEPHRFTRTQSAYTQILKELKPQLVLRYGATFPEITVGRGKNKHVTKDYLNLLYDLNACEAFSQNLIKGVAKEHFELEGQQRERIIIKEINERERKVTLQYGNRTETLQAGDPITLAPEMQNVSVDAVEKGLVTLSNGKQFHTSEHFSPSVYAQSYQEEMVKLAIQRHFEAERQNFERPQRIKTLALFFIDSIRSYRGDDETNGWLAEKFESLLIERVKFELKQPCSDEYKAYLEATLKDPHACHGGYFAEDNQNSDEEIAQQVKEILHDKKLLLSFKNEDGSWNVRRFIFSKWTLKEGWDNPNVFTICKLRSSGSEISKLQEVGRGLRLPVDEYGNRSSEEFLLNYIVDFDEADFASKLVAEINGQLPQVVITDKIPMELIQRVAEKRGMNDMQLLMELYQKGIIKDIQGTVNGDMLGELYNLYPEFANTGLPKSKVIDRNKKNSNKIKIRPQMFDRLRDLWMKINKRYIIFFDPMLEKELEKALPMLFSDGVFAQSVITSQREIVGTDNGKMAYVQDTGVQYQTSGNRIPYNEFLQRINRATSVPIRTLHKAMCEGIGEKPLFKQEMINDQSLARIINNITNWKIEHSMSQFKYKQTAYDVKRTRLTDENGKLYDDIVQSYIGNHLDSARVAERYLYDAYTYDSDLEQKNLRTSDIEEVFVYGKIPRKSIAIPTITNDSYSPDFMYVVKKKDGTKELNIIVETKGVDTPANLRGVEEKKISCAKQFFNQLREDNPDLNVSFHDQLNNKQIRTIIEDVIREAETE</sequence>
<reference evidence="3" key="1">
    <citation type="submission" date="2019-04" db="EMBL/GenBank/DDBJ databases">
        <title>Evolution of Biomass-Degrading Anaerobic Consortia Revealed by Metagenomics.</title>
        <authorList>
            <person name="Peng X."/>
        </authorList>
    </citation>
    <scope>NUCLEOTIDE SEQUENCE</scope>
    <source>
        <strain evidence="3">SIG140</strain>
    </source>
</reference>
<evidence type="ECO:0000313" key="4">
    <source>
        <dbReference type="Proteomes" id="UP000806522"/>
    </source>
</evidence>
<name>A0A9D5NXM5_XYLRU</name>
<dbReference type="Gene3D" id="3.40.50.300">
    <property type="entry name" value="P-loop containing nucleotide triphosphate hydrolases"/>
    <property type="match status" value="2"/>
</dbReference>
<comment type="caution">
    <text evidence="3">The sequence shown here is derived from an EMBL/GenBank/DDBJ whole genome shotgun (WGS) entry which is preliminary data.</text>
</comment>
<proteinExistence type="predicted"/>
<feature type="domain" description="Helicase/UvrB N-terminal" evidence="1">
    <location>
        <begin position="76"/>
        <end position="256"/>
    </location>
</feature>
<feature type="domain" description="Type III restriction enzyme C-terminal endonuclease" evidence="2">
    <location>
        <begin position="858"/>
        <end position="968"/>
    </location>
</feature>
<dbReference type="InterPro" id="IPR027417">
    <property type="entry name" value="P-loop_NTPase"/>
</dbReference>
<protein>
    <submittedName>
        <fullName evidence="3">Type III restriction-modification system endonuclease</fullName>
    </submittedName>
</protein>
<evidence type="ECO:0000259" key="2">
    <source>
        <dbReference type="Pfam" id="PF19778"/>
    </source>
</evidence>
<gene>
    <name evidence="3" type="ORF">E7101_00735</name>
</gene>
<dbReference type="AlphaFoldDB" id="A0A9D5NXM5"/>
<dbReference type="NCBIfam" id="NF012027">
    <property type="entry name" value="PRK15483.1"/>
    <property type="match status" value="1"/>
</dbReference>
<evidence type="ECO:0000259" key="1">
    <source>
        <dbReference type="Pfam" id="PF04851"/>
    </source>
</evidence>
<dbReference type="SUPFAM" id="SSF52540">
    <property type="entry name" value="P-loop containing nucleoside triphosphate hydrolases"/>
    <property type="match status" value="2"/>
</dbReference>
<dbReference type="Proteomes" id="UP000806522">
    <property type="component" value="Unassembled WGS sequence"/>
</dbReference>
<keyword evidence="3" id="KW-0255">Endonuclease</keyword>
<evidence type="ECO:0000313" key="3">
    <source>
        <dbReference type="EMBL" id="MBE6269470.1"/>
    </source>
</evidence>